<evidence type="ECO:0000313" key="13">
    <source>
        <dbReference type="Proteomes" id="UP000188879"/>
    </source>
</evidence>
<feature type="region of interest" description="Disordered" evidence="9">
    <location>
        <begin position="1"/>
        <end position="38"/>
    </location>
</feature>
<feature type="transmembrane region" description="Helical" evidence="10">
    <location>
        <begin position="50"/>
        <end position="71"/>
    </location>
</feature>
<dbReference type="EC" id="2.7.13.3" evidence="2"/>
<dbReference type="OrthoDB" id="9812260at2"/>
<dbReference type="InterPro" id="IPR036890">
    <property type="entry name" value="HATPase_C_sf"/>
</dbReference>
<keyword evidence="6" id="KW-0418">Kinase</keyword>
<name>A0A1V2H666_9PROT</name>
<keyword evidence="5" id="KW-0547">Nucleotide-binding</keyword>
<dbReference type="GO" id="GO:0005524">
    <property type="term" value="F:ATP binding"/>
    <property type="evidence" value="ECO:0007669"/>
    <property type="project" value="UniProtKB-KW"/>
</dbReference>
<feature type="region of interest" description="Disordered" evidence="9">
    <location>
        <begin position="624"/>
        <end position="648"/>
    </location>
</feature>
<keyword evidence="4" id="KW-0808">Transferase</keyword>
<feature type="compositionally biased region" description="Low complexity" evidence="9">
    <location>
        <begin position="624"/>
        <end position="642"/>
    </location>
</feature>
<feature type="modified residue" description="4-aspartylphosphate" evidence="8">
    <location>
        <position position="706"/>
    </location>
</feature>
<dbReference type="Pfam" id="PF07536">
    <property type="entry name" value="HWE_HK"/>
    <property type="match status" value="1"/>
</dbReference>
<evidence type="ECO:0000256" key="3">
    <source>
        <dbReference type="ARBA" id="ARBA00022553"/>
    </source>
</evidence>
<accession>A0A1V2H666</accession>
<feature type="domain" description="Response regulatory" evidence="11">
    <location>
        <begin position="657"/>
        <end position="765"/>
    </location>
</feature>
<sequence length="776" mass="81988">MMPGSERPGPAGPGAAAPSFSAARAQPEATDPLPAARRRPRRPLRFRMQILRLVLAVTLPLVLLAGALALWTAHEQRGEVLRGMQHTGRALQLAVDRELRAGIAALDALATSPMLDAALLDDGSGEAVGGFRAQAEALLDRPTSGLRRLILLAPDARAPRQVMNTGHPAGAPLPAVERLQYAPHAEGTGADFAQIWARILQQRRPRVSDLYRSAEDPGWRIALSLPVLRQQQVVAVLVAVMQPQRIAEVLAEQQPPPGWIASVVDRGGAVVAHSSDTPRFLGLPASQPVLDFQTQRDSTAALLSTETRGGIQVYGAIRRLGTVPWSVAYAAPRYEVDLPQWRALGLAAVGGLLALGLPALLALRLGRRLGQEVEGLGRDAAAVALAEAPPPIRPTAAIREVASARASLMRVGEALHLRAVAKRESEARQALLMREVDHRAKNALAVALSLVRLAPRDVPPANFAASAEGRIAAMARAHSLLARESWDGASLRAVAEGELAAHAERVVLEGPPIRLAATAVQPLAMLLHELVTNAARHGALSTPGGHVVLDWERPEGEAVLRLVWSERGGPPLLVPPAQQHFGGRLIRQLAERQLGGALHVEWRTAGLRLTLRLPARHTLPLMGAQPGSGAGPAAEAEPQVGPHGSAMTSLSVGPAPRVLLVEDEALLAMEAAHLLRELGCIVVGPARSPTEAMPLVSAQLSAAVLDVKLGGTEVFPIAERLAALGVPYVFITGYEAPDGLAGHAAAVLRKPYRRSELAAAVAVVLERPESETAEPG</sequence>
<organism evidence="12 13">
    <name type="scientific">Teichococcus deserti</name>
    <dbReference type="NCBI Taxonomy" id="1817963"/>
    <lineage>
        <taxon>Bacteria</taxon>
        <taxon>Pseudomonadati</taxon>
        <taxon>Pseudomonadota</taxon>
        <taxon>Alphaproteobacteria</taxon>
        <taxon>Acetobacterales</taxon>
        <taxon>Roseomonadaceae</taxon>
        <taxon>Roseomonas</taxon>
    </lineage>
</organism>
<dbReference type="InterPro" id="IPR001789">
    <property type="entry name" value="Sig_transdc_resp-reg_receiver"/>
</dbReference>
<dbReference type="Gene3D" id="3.30.565.10">
    <property type="entry name" value="Histidine kinase-like ATPase, C-terminal domain"/>
    <property type="match status" value="1"/>
</dbReference>
<keyword evidence="10" id="KW-0812">Transmembrane</keyword>
<evidence type="ECO:0000256" key="10">
    <source>
        <dbReference type="SAM" id="Phobius"/>
    </source>
</evidence>
<comment type="caution">
    <text evidence="12">The sequence shown here is derived from an EMBL/GenBank/DDBJ whole genome shotgun (WGS) entry which is preliminary data.</text>
</comment>
<dbReference type="EMBL" id="MLCO01000029">
    <property type="protein sequence ID" value="ONG57246.1"/>
    <property type="molecule type" value="Genomic_DNA"/>
</dbReference>
<dbReference type="GO" id="GO:0000160">
    <property type="term" value="P:phosphorelay signal transduction system"/>
    <property type="evidence" value="ECO:0007669"/>
    <property type="project" value="InterPro"/>
</dbReference>
<evidence type="ECO:0000313" key="12">
    <source>
        <dbReference type="EMBL" id="ONG57246.1"/>
    </source>
</evidence>
<dbReference type="GO" id="GO:0004673">
    <property type="term" value="F:protein histidine kinase activity"/>
    <property type="evidence" value="ECO:0007669"/>
    <property type="project" value="UniProtKB-EC"/>
</dbReference>
<feature type="compositionally biased region" description="Low complexity" evidence="9">
    <location>
        <begin position="1"/>
        <end position="25"/>
    </location>
</feature>
<protein>
    <recommendedName>
        <fullName evidence="2">histidine kinase</fullName>
        <ecNumber evidence="2">2.7.13.3</ecNumber>
    </recommendedName>
</protein>
<gene>
    <name evidence="12" type="ORF">BKE38_04705</name>
</gene>
<dbReference type="CDD" id="cd18774">
    <property type="entry name" value="PDC2_HK_sensor"/>
    <property type="match status" value="1"/>
</dbReference>
<dbReference type="InterPro" id="IPR011102">
    <property type="entry name" value="Sig_transdc_His_kinase_HWE"/>
</dbReference>
<dbReference type="RefSeq" id="WP_076956225.1">
    <property type="nucleotide sequence ID" value="NZ_MLCO01000029.1"/>
</dbReference>
<keyword evidence="7" id="KW-0067">ATP-binding</keyword>
<dbReference type="PANTHER" id="PTHR41523">
    <property type="entry name" value="TWO-COMPONENT SYSTEM SENSOR PROTEIN"/>
    <property type="match status" value="1"/>
</dbReference>
<reference evidence="12 13" key="1">
    <citation type="submission" date="2016-10" db="EMBL/GenBank/DDBJ databases">
        <title>Draft Genome sequence of Roseomonas sp. strain M3.</title>
        <authorList>
            <person name="Subhash Y."/>
            <person name="Lee S."/>
        </authorList>
    </citation>
    <scope>NUCLEOTIDE SEQUENCE [LARGE SCALE GENOMIC DNA]</scope>
    <source>
        <strain evidence="12 13">M3</strain>
    </source>
</reference>
<evidence type="ECO:0000256" key="8">
    <source>
        <dbReference type="PROSITE-ProRule" id="PRU00169"/>
    </source>
</evidence>
<keyword evidence="10" id="KW-0472">Membrane</keyword>
<keyword evidence="13" id="KW-1185">Reference proteome</keyword>
<dbReference type="SUPFAM" id="SSF55874">
    <property type="entry name" value="ATPase domain of HSP90 chaperone/DNA topoisomerase II/histidine kinase"/>
    <property type="match status" value="1"/>
</dbReference>
<dbReference type="PANTHER" id="PTHR41523:SF8">
    <property type="entry name" value="ETHYLENE RESPONSE SENSOR PROTEIN"/>
    <property type="match status" value="1"/>
</dbReference>
<evidence type="ECO:0000256" key="7">
    <source>
        <dbReference type="ARBA" id="ARBA00022840"/>
    </source>
</evidence>
<keyword evidence="10" id="KW-1133">Transmembrane helix</keyword>
<dbReference type="SMART" id="SM00448">
    <property type="entry name" value="REC"/>
    <property type="match status" value="1"/>
</dbReference>
<evidence type="ECO:0000256" key="6">
    <source>
        <dbReference type="ARBA" id="ARBA00022777"/>
    </source>
</evidence>
<dbReference type="SMART" id="SM00911">
    <property type="entry name" value="HWE_HK"/>
    <property type="match status" value="1"/>
</dbReference>
<comment type="catalytic activity">
    <reaction evidence="1">
        <text>ATP + protein L-histidine = ADP + protein N-phospho-L-histidine.</text>
        <dbReference type="EC" id="2.7.13.3"/>
    </reaction>
</comment>
<evidence type="ECO:0000256" key="2">
    <source>
        <dbReference type="ARBA" id="ARBA00012438"/>
    </source>
</evidence>
<proteinExistence type="predicted"/>
<dbReference type="SUPFAM" id="SSF52172">
    <property type="entry name" value="CheY-like"/>
    <property type="match status" value="1"/>
</dbReference>
<dbReference type="AlphaFoldDB" id="A0A1V2H666"/>
<evidence type="ECO:0000256" key="5">
    <source>
        <dbReference type="ARBA" id="ARBA00022741"/>
    </source>
</evidence>
<dbReference type="Proteomes" id="UP000188879">
    <property type="component" value="Unassembled WGS sequence"/>
</dbReference>
<dbReference type="PROSITE" id="PS50110">
    <property type="entry name" value="RESPONSE_REGULATORY"/>
    <property type="match status" value="1"/>
</dbReference>
<keyword evidence="3 8" id="KW-0597">Phosphoprotein</keyword>
<evidence type="ECO:0000256" key="1">
    <source>
        <dbReference type="ARBA" id="ARBA00000085"/>
    </source>
</evidence>
<evidence type="ECO:0000256" key="4">
    <source>
        <dbReference type="ARBA" id="ARBA00022679"/>
    </source>
</evidence>
<evidence type="ECO:0000259" key="11">
    <source>
        <dbReference type="PROSITE" id="PS50110"/>
    </source>
</evidence>
<evidence type="ECO:0000256" key="9">
    <source>
        <dbReference type="SAM" id="MobiDB-lite"/>
    </source>
</evidence>
<dbReference type="Gene3D" id="3.40.50.2300">
    <property type="match status" value="1"/>
</dbReference>
<dbReference type="InterPro" id="IPR011006">
    <property type="entry name" value="CheY-like_superfamily"/>
</dbReference>